<evidence type="ECO:0000256" key="2">
    <source>
        <dbReference type="ARBA" id="ARBA00022649"/>
    </source>
</evidence>
<dbReference type="GO" id="GO:0016787">
    <property type="term" value="F:hydrolase activity"/>
    <property type="evidence" value="ECO:0007669"/>
    <property type="project" value="UniProtKB-KW"/>
</dbReference>
<organism evidence="8 9">
    <name type="scientific">Candidatus Sungiibacteriota bacterium</name>
    <dbReference type="NCBI Taxonomy" id="2750080"/>
    <lineage>
        <taxon>Bacteria</taxon>
        <taxon>Candidatus Sungiibacteriota</taxon>
    </lineage>
</organism>
<dbReference type="EMBL" id="JACOZA010000027">
    <property type="protein sequence ID" value="MBI2096723.1"/>
    <property type="molecule type" value="Genomic_DNA"/>
</dbReference>
<protein>
    <submittedName>
        <fullName evidence="8">Type II toxin-antitoxin system HicA family toxin</fullName>
    </submittedName>
</protein>
<comment type="similarity">
    <text evidence="1">Belongs to the HicA mRNA interferase family.</text>
</comment>
<evidence type="ECO:0000256" key="3">
    <source>
        <dbReference type="ARBA" id="ARBA00022722"/>
    </source>
</evidence>
<comment type="caution">
    <text evidence="8">The sequence shown here is derived from an EMBL/GenBank/DDBJ whole genome shotgun (WGS) entry which is preliminary data.</text>
</comment>
<dbReference type="GO" id="GO:0003729">
    <property type="term" value="F:mRNA binding"/>
    <property type="evidence" value="ECO:0007669"/>
    <property type="project" value="InterPro"/>
</dbReference>
<accession>A0A931SB32</accession>
<evidence type="ECO:0000256" key="4">
    <source>
        <dbReference type="ARBA" id="ARBA00022759"/>
    </source>
</evidence>
<dbReference type="Gene3D" id="3.30.920.30">
    <property type="entry name" value="Hypothetical protein"/>
    <property type="match status" value="1"/>
</dbReference>
<dbReference type="InterPro" id="IPR012933">
    <property type="entry name" value="HicA_mRNA_interferase"/>
</dbReference>
<dbReference type="InterPro" id="IPR038570">
    <property type="entry name" value="HicA_sf"/>
</dbReference>
<sequence length="89" mass="10372">MRPRNARESASPYNVPKLPRIPSALVLRALKRARFYEYHQTGSHVQLRHPEKLSLRITIPFHRKDFAPKTLKTIIKQAGLTVDEFLKLL</sequence>
<name>A0A931SB32_9BACT</name>
<dbReference type="GO" id="GO:0004519">
    <property type="term" value="F:endonuclease activity"/>
    <property type="evidence" value="ECO:0007669"/>
    <property type="project" value="UniProtKB-KW"/>
</dbReference>
<evidence type="ECO:0000313" key="9">
    <source>
        <dbReference type="Proteomes" id="UP000724148"/>
    </source>
</evidence>
<gene>
    <name evidence="8" type="ORF">HYT40_01015</name>
</gene>
<evidence type="ECO:0000256" key="1">
    <source>
        <dbReference type="ARBA" id="ARBA00006620"/>
    </source>
</evidence>
<reference evidence="8" key="1">
    <citation type="submission" date="2020-07" db="EMBL/GenBank/DDBJ databases">
        <title>Huge and variable diversity of episymbiotic CPR bacteria and DPANN archaea in groundwater ecosystems.</title>
        <authorList>
            <person name="He C.Y."/>
            <person name="Keren R."/>
            <person name="Whittaker M."/>
            <person name="Farag I.F."/>
            <person name="Doudna J."/>
            <person name="Cate J.H.D."/>
            <person name="Banfield J.F."/>
        </authorList>
    </citation>
    <scope>NUCLEOTIDE SEQUENCE</scope>
    <source>
        <strain evidence="8">NC_groundwater_193_Ag_S-0.1um_51_7</strain>
    </source>
</reference>
<keyword evidence="2" id="KW-1277">Toxin-antitoxin system</keyword>
<keyword evidence="6" id="KW-0694">RNA-binding</keyword>
<keyword evidence="5" id="KW-0378">Hydrolase</keyword>
<dbReference type="Proteomes" id="UP000724148">
    <property type="component" value="Unassembled WGS sequence"/>
</dbReference>
<dbReference type="Pfam" id="PF07927">
    <property type="entry name" value="HicA_toxin"/>
    <property type="match status" value="1"/>
</dbReference>
<keyword evidence="7" id="KW-0346">Stress response</keyword>
<keyword evidence="4" id="KW-0255">Endonuclease</keyword>
<evidence type="ECO:0000256" key="7">
    <source>
        <dbReference type="ARBA" id="ARBA00023016"/>
    </source>
</evidence>
<keyword evidence="3" id="KW-0540">Nuclease</keyword>
<evidence type="ECO:0000256" key="6">
    <source>
        <dbReference type="ARBA" id="ARBA00022884"/>
    </source>
</evidence>
<evidence type="ECO:0000313" key="8">
    <source>
        <dbReference type="EMBL" id="MBI2096723.1"/>
    </source>
</evidence>
<proteinExistence type="inferred from homology"/>
<dbReference type="SUPFAM" id="SSF54786">
    <property type="entry name" value="YcfA/nrd intein domain"/>
    <property type="match status" value="1"/>
</dbReference>
<evidence type="ECO:0000256" key="5">
    <source>
        <dbReference type="ARBA" id="ARBA00022801"/>
    </source>
</evidence>
<dbReference type="AlphaFoldDB" id="A0A931SB32"/>